<organism evidence="2 3">
    <name type="scientific">Cuscuta europaea</name>
    <name type="common">European dodder</name>
    <dbReference type="NCBI Taxonomy" id="41803"/>
    <lineage>
        <taxon>Eukaryota</taxon>
        <taxon>Viridiplantae</taxon>
        <taxon>Streptophyta</taxon>
        <taxon>Embryophyta</taxon>
        <taxon>Tracheophyta</taxon>
        <taxon>Spermatophyta</taxon>
        <taxon>Magnoliopsida</taxon>
        <taxon>eudicotyledons</taxon>
        <taxon>Gunneridae</taxon>
        <taxon>Pentapetalae</taxon>
        <taxon>asterids</taxon>
        <taxon>lamiids</taxon>
        <taxon>Solanales</taxon>
        <taxon>Convolvulaceae</taxon>
        <taxon>Cuscuteae</taxon>
        <taxon>Cuscuta</taxon>
        <taxon>Cuscuta subgen. Cuscuta</taxon>
    </lineage>
</organism>
<reference evidence="2" key="1">
    <citation type="submission" date="2022-07" db="EMBL/GenBank/DDBJ databases">
        <authorList>
            <person name="Macas J."/>
            <person name="Novak P."/>
            <person name="Neumann P."/>
        </authorList>
    </citation>
    <scope>NUCLEOTIDE SEQUENCE</scope>
</reference>
<feature type="compositionally biased region" description="Acidic residues" evidence="1">
    <location>
        <begin position="104"/>
        <end position="115"/>
    </location>
</feature>
<protein>
    <submittedName>
        <fullName evidence="2">Uncharacterized protein</fullName>
    </submittedName>
</protein>
<dbReference type="Proteomes" id="UP001152484">
    <property type="component" value="Unassembled WGS sequence"/>
</dbReference>
<evidence type="ECO:0000256" key="1">
    <source>
        <dbReference type="SAM" id="MobiDB-lite"/>
    </source>
</evidence>
<sequence>MAIKLCGGIIFERGRIAEAAAYVRNEDPARAVVRTAPFPARTQPGLNHSHYLQARKHFRARQGPQQTLTRRPCELDVPPPGCLSSRLRFLVFRIRESVEHREEDGEGGGLEEEGSAAERGGGGRSDEQQQRWAEMPALRDGQDAAVADGADGAEDSVQRVRGEVQVGAAGAGVPSGGEPDVHADEALEFAPEGTGDPEAEGDSPGPAPATIHPSEDDV</sequence>
<accession>A0A9P1E3V5</accession>
<gene>
    <name evidence="2" type="ORF">CEURO_LOCUS5897</name>
</gene>
<name>A0A9P1E3V5_CUSEU</name>
<comment type="caution">
    <text evidence="2">The sequence shown here is derived from an EMBL/GenBank/DDBJ whole genome shotgun (WGS) entry which is preliminary data.</text>
</comment>
<evidence type="ECO:0000313" key="2">
    <source>
        <dbReference type="EMBL" id="CAH9076619.1"/>
    </source>
</evidence>
<feature type="region of interest" description="Disordered" evidence="1">
    <location>
        <begin position="100"/>
        <end position="218"/>
    </location>
</feature>
<proteinExistence type="predicted"/>
<dbReference type="OrthoDB" id="10515802at2759"/>
<keyword evidence="3" id="KW-1185">Reference proteome</keyword>
<dbReference type="EMBL" id="CAMAPE010000010">
    <property type="protein sequence ID" value="CAH9076619.1"/>
    <property type="molecule type" value="Genomic_DNA"/>
</dbReference>
<evidence type="ECO:0000313" key="3">
    <source>
        <dbReference type="Proteomes" id="UP001152484"/>
    </source>
</evidence>
<dbReference type="AlphaFoldDB" id="A0A9P1E3V5"/>